<feature type="region of interest" description="Disordered" evidence="1">
    <location>
        <begin position="1"/>
        <end position="22"/>
    </location>
</feature>
<evidence type="ECO:0000256" key="1">
    <source>
        <dbReference type="SAM" id="MobiDB-lite"/>
    </source>
</evidence>
<comment type="caution">
    <text evidence="2">The sequence shown here is derived from an EMBL/GenBank/DDBJ whole genome shotgun (WGS) entry which is preliminary data.</text>
</comment>
<organism evidence="2 3">
    <name type="scientific">Portunus trituberculatus</name>
    <name type="common">Swimming crab</name>
    <name type="synonym">Neptunus trituberculatus</name>
    <dbReference type="NCBI Taxonomy" id="210409"/>
    <lineage>
        <taxon>Eukaryota</taxon>
        <taxon>Metazoa</taxon>
        <taxon>Ecdysozoa</taxon>
        <taxon>Arthropoda</taxon>
        <taxon>Crustacea</taxon>
        <taxon>Multicrustacea</taxon>
        <taxon>Malacostraca</taxon>
        <taxon>Eumalacostraca</taxon>
        <taxon>Eucarida</taxon>
        <taxon>Decapoda</taxon>
        <taxon>Pleocyemata</taxon>
        <taxon>Brachyura</taxon>
        <taxon>Eubrachyura</taxon>
        <taxon>Portunoidea</taxon>
        <taxon>Portunidae</taxon>
        <taxon>Portuninae</taxon>
        <taxon>Portunus</taxon>
    </lineage>
</organism>
<gene>
    <name evidence="2" type="ORF">E2C01_011402</name>
</gene>
<sequence length="100" mass="10594">MQGGFPCLGAPSSGIAAPPTDHAGETIVRVNDEHPKEHRMRNRTKVAYLAGRHGGDGGGGWVKERSCLAATQTSRKSDSSLLPSGVIERVKWVTQTDLAA</sequence>
<reference evidence="2 3" key="1">
    <citation type="submission" date="2019-05" db="EMBL/GenBank/DDBJ databases">
        <title>Another draft genome of Portunus trituberculatus and its Hox gene families provides insights of decapod evolution.</title>
        <authorList>
            <person name="Jeong J.-H."/>
            <person name="Song I."/>
            <person name="Kim S."/>
            <person name="Choi T."/>
            <person name="Kim D."/>
            <person name="Ryu S."/>
            <person name="Kim W."/>
        </authorList>
    </citation>
    <scope>NUCLEOTIDE SEQUENCE [LARGE SCALE GENOMIC DNA]</scope>
    <source>
        <tissue evidence="2">Muscle</tissue>
    </source>
</reference>
<proteinExistence type="predicted"/>
<evidence type="ECO:0000313" key="3">
    <source>
        <dbReference type="Proteomes" id="UP000324222"/>
    </source>
</evidence>
<dbReference type="Proteomes" id="UP000324222">
    <property type="component" value="Unassembled WGS sequence"/>
</dbReference>
<dbReference type="EMBL" id="VSRR010000687">
    <property type="protein sequence ID" value="MPC18516.1"/>
    <property type="molecule type" value="Genomic_DNA"/>
</dbReference>
<protein>
    <submittedName>
        <fullName evidence="2">Uncharacterized protein</fullName>
    </submittedName>
</protein>
<dbReference type="AlphaFoldDB" id="A0A5B7DBL9"/>
<accession>A0A5B7DBL9</accession>
<name>A0A5B7DBL9_PORTR</name>
<keyword evidence="3" id="KW-1185">Reference proteome</keyword>
<evidence type="ECO:0000313" key="2">
    <source>
        <dbReference type="EMBL" id="MPC18516.1"/>
    </source>
</evidence>